<gene>
    <name evidence="1" type="ORF">HX830_26170</name>
</gene>
<evidence type="ECO:0000313" key="2">
    <source>
        <dbReference type="Proteomes" id="UP000522864"/>
    </source>
</evidence>
<proteinExistence type="predicted"/>
<evidence type="ECO:0000313" key="1">
    <source>
        <dbReference type="EMBL" id="NWB88361.1"/>
    </source>
</evidence>
<dbReference type="Proteomes" id="UP000522864">
    <property type="component" value="Unassembled WGS sequence"/>
</dbReference>
<accession>A0A7Y7WV98</accession>
<sequence>MSMNIANWLDAAGQRCPERPALFEGQRQVANYGAFAALVRYRADGAPLYLSDRVDPTALRPWLKAGANDPFVP</sequence>
<name>A0A7Y7WV98_9PSED</name>
<protein>
    <submittedName>
        <fullName evidence="1">Uncharacterized protein</fullName>
    </submittedName>
</protein>
<dbReference type="RefSeq" id="WP_177103307.1">
    <property type="nucleotide sequence ID" value="NZ_JACAQA010000027.1"/>
</dbReference>
<reference evidence="1 2" key="1">
    <citation type="submission" date="2020-04" db="EMBL/GenBank/DDBJ databases">
        <title>Molecular characterization of pseudomonads from Agaricus bisporus reveal novel blotch 2 pathogens in Western Europe.</title>
        <authorList>
            <person name="Taparia T."/>
            <person name="Krijger M."/>
            <person name="Haynes E."/>
            <person name="Elpinstone J.G."/>
            <person name="Noble R."/>
            <person name="Van Der Wolf J."/>
        </authorList>
    </citation>
    <scope>NUCLEOTIDE SEQUENCE [LARGE SCALE GENOMIC DNA]</scope>
    <source>
        <strain evidence="1 2">G9001</strain>
    </source>
</reference>
<dbReference type="AlphaFoldDB" id="A0A7Y7WV98"/>
<comment type="caution">
    <text evidence="1">The sequence shown here is derived from an EMBL/GenBank/DDBJ whole genome shotgun (WGS) entry which is preliminary data.</text>
</comment>
<dbReference type="EMBL" id="JACAQA010000027">
    <property type="protein sequence ID" value="NWB88361.1"/>
    <property type="molecule type" value="Genomic_DNA"/>
</dbReference>
<organism evidence="1 2">
    <name type="scientific">Pseudomonas gingeri</name>
    <dbReference type="NCBI Taxonomy" id="117681"/>
    <lineage>
        <taxon>Bacteria</taxon>
        <taxon>Pseudomonadati</taxon>
        <taxon>Pseudomonadota</taxon>
        <taxon>Gammaproteobacteria</taxon>
        <taxon>Pseudomonadales</taxon>
        <taxon>Pseudomonadaceae</taxon>
        <taxon>Pseudomonas</taxon>
    </lineage>
</organism>